<dbReference type="EMBL" id="DF836557">
    <property type="protein sequence ID" value="GAN09449.1"/>
    <property type="molecule type" value="Genomic_DNA"/>
</dbReference>
<feature type="region of interest" description="Disordered" evidence="1">
    <location>
        <begin position="93"/>
        <end position="165"/>
    </location>
</feature>
<dbReference type="OrthoDB" id="20403at2759"/>
<evidence type="ECO:0000313" key="2">
    <source>
        <dbReference type="EMBL" id="GAN09449.1"/>
    </source>
</evidence>
<dbReference type="InterPro" id="IPR019324">
    <property type="entry name" value="MPP6"/>
</dbReference>
<name>A0A0C9MPR1_9FUNG</name>
<reference evidence="2" key="1">
    <citation type="submission" date="2014-09" db="EMBL/GenBank/DDBJ databases">
        <title>Draft genome sequence of an oleaginous Mucoromycotina fungus Mucor ambiguus NBRC6742.</title>
        <authorList>
            <person name="Takeda I."/>
            <person name="Yamane N."/>
            <person name="Morita T."/>
            <person name="Tamano K."/>
            <person name="Machida M."/>
            <person name="Baker S."/>
            <person name="Koike H."/>
        </authorList>
    </citation>
    <scope>NUCLEOTIDE SEQUENCE</scope>
    <source>
        <strain evidence="2">NBRC 6742</strain>
    </source>
</reference>
<accession>A0A0C9MPR1</accession>
<gene>
    <name evidence="2" type="ORF">MAM1_0268c08976</name>
</gene>
<dbReference type="STRING" id="91626.A0A0C9MPR1"/>
<dbReference type="Pfam" id="PF10175">
    <property type="entry name" value="MPP6"/>
    <property type="match status" value="1"/>
</dbReference>
<dbReference type="PANTHER" id="PTHR13582">
    <property type="entry name" value="M-PHASE PHOSPHOPROTEIN 6"/>
    <property type="match status" value="1"/>
</dbReference>
<protein>
    <submittedName>
        <fullName evidence="2">M-phase phosphoprotein 6</fullName>
    </submittedName>
</protein>
<dbReference type="AlphaFoldDB" id="A0A0C9MPR1"/>
<dbReference type="PANTHER" id="PTHR13582:SF0">
    <property type="entry name" value="M-PHASE PHOSPHOPROTEIN 6"/>
    <property type="match status" value="1"/>
</dbReference>
<feature type="compositionally biased region" description="Basic and acidic residues" evidence="1">
    <location>
        <begin position="100"/>
        <end position="124"/>
    </location>
</feature>
<evidence type="ECO:0000256" key="1">
    <source>
        <dbReference type="SAM" id="MobiDB-lite"/>
    </source>
</evidence>
<dbReference type="Proteomes" id="UP000053815">
    <property type="component" value="Unassembled WGS sequence"/>
</dbReference>
<keyword evidence="3" id="KW-1185">Reference proteome</keyword>
<dbReference type="GO" id="GO:0000460">
    <property type="term" value="P:maturation of 5.8S rRNA"/>
    <property type="evidence" value="ECO:0007669"/>
    <property type="project" value="TreeGrafter"/>
</dbReference>
<organism evidence="2">
    <name type="scientific">Mucor ambiguus</name>
    <dbReference type="NCBI Taxonomy" id="91626"/>
    <lineage>
        <taxon>Eukaryota</taxon>
        <taxon>Fungi</taxon>
        <taxon>Fungi incertae sedis</taxon>
        <taxon>Mucoromycota</taxon>
        <taxon>Mucoromycotina</taxon>
        <taxon>Mucoromycetes</taxon>
        <taxon>Mucorales</taxon>
        <taxon>Mucorineae</taxon>
        <taxon>Mucoraceae</taxon>
        <taxon>Mucor</taxon>
    </lineage>
</organism>
<evidence type="ECO:0000313" key="3">
    <source>
        <dbReference type="Proteomes" id="UP000053815"/>
    </source>
</evidence>
<proteinExistence type="predicted"/>
<sequence>MADTKKEGKKASSRLLGMKFMQRSMEKEMQEQLEKERKRVISEAEWVLDTKDTTIQKPKIQIEVQPSFLPFTQDTTAGRRSFKSFNKLVECQNNQANADQEEKSQRLEREEKAEEASKISDREFGQQMQTVRSVSKKSSKKRKADGQMASTKKPKITSDAFIKPE</sequence>
<feature type="compositionally biased region" description="Basic residues" evidence="1">
    <location>
        <begin position="134"/>
        <end position="143"/>
    </location>
</feature>